<dbReference type="PROSITE" id="PS01359">
    <property type="entry name" value="ZF_PHD_1"/>
    <property type="match status" value="1"/>
</dbReference>
<dbReference type="OrthoDB" id="3267958at2759"/>
<evidence type="ECO:0000256" key="3">
    <source>
        <dbReference type="ARBA" id="ARBA00022833"/>
    </source>
</evidence>
<organism evidence="6 7">
    <name type="scientific">Galerina marginata (strain CBS 339.88)</name>
    <dbReference type="NCBI Taxonomy" id="685588"/>
    <lineage>
        <taxon>Eukaryota</taxon>
        <taxon>Fungi</taxon>
        <taxon>Dikarya</taxon>
        <taxon>Basidiomycota</taxon>
        <taxon>Agaricomycotina</taxon>
        <taxon>Agaricomycetes</taxon>
        <taxon>Agaricomycetidae</taxon>
        <taxon>Agaricales</taxon>
        <taxon>Agaricineae</taxon>
        <taxon>Strophariaceae</taxon>
        <taxon>Galerina</taxon>
    </lineage>
</organism>
<dbReference type="SMART" id="SM00249">
    <property type="entry name" value="PHD"/>
    <property type="match status" value="1"/>
</dbReference>
<feature type="region of interest" description="Disordered" evidence="4">
    <location>
        <begin position="149"/>
        <end position="193"/>
    </location>
</feature>
<evidence type="ECO:0000313" key="7">
    <source>
        <dbReference type="Proteomes" id="UP000027222"/>
    </source>
</evidence>
<feature type="domain" description="Zinc finger PHD-type" evidence="5">
    <location>
        <begin position="303"/>
        <end position="350"/>
    </location>
</feature>
<sequence>MHEADMRVDVEDTLGAELASSNAETTQATAIEKAFNSKVLIHGQEKSKARALKEFTKYRQHASSTDRLKRVQAVPRFVDTEKLPSTNSTSPSHLDDTEQPINPTTSTTHLRMPFYLLQSTFLVALTASLYQSLTVSDLKNVPKFPQTKEYPYREASDGDTDEELESGLDDEPVGGDLDEELDGDFDKGDDEDFNERYGEYRADMVGIGEEMEGDAFGGEHSVQNLEESDVAPVQEPLSNDSTRDSSNCQGSVDTVEPFQSENGLGLGGLVVEPDEEKESDHEVIDMSRRPKRKRVQRKLALDGCLCGSVLNGSTSGVLRCKHAGCETQWYHLECVELELEPRNWACAACEASVDVSDFSAGTPLSSTGHFSGDNYGDKMEKKPGPDGKMRDVLVPNAGCYNTTIRNLSVEKHWGPIFEEANNVLNASRRKKKGRSRSASSQASSEIVVDDVPNFFLVSDDD</sequence>
<keyword evidence="3" id="KW-0862">Zinc</keyword>
<evidence type="ECO:0000313" key="6">
    <source>
        <dbReference type="EMBL" id="KDR69496.1"/>
    </source>
</evidence>
<dbReference type="InterPro" id="IPR011011">
    <property type="entry name" value="Znf_FYVE_PHD"/>
</dbReference>
<dbReference type="Proteomes" id="UP000027222">
    <property type="component" value="Unassembled WGS sequence"/>
</dbReference>
<keyword evidence="2" id="KW-0863">Zinc-finger</keyword>
<dbReference type="Gene3D" id="3.30.40.10">
    <property type="entry name" value="Zinc/RING finger domain, C3HC4 (zinc finger)"/>
    <property type="match status" value="1"/>
</dbReference>
<protein>
    <recommendedName>
        <fullName evidence="5">Zinc finger PHD-type domain-containing protein</fullName>
    </recommendedName>
</protein>
<feature type="compositionally biased region" description="Polar residues" evidence="4">
    <location>
        <begin position="83"/>
        <end position="92"/>
    </location>
</feature>
<feature type="region of interest" description="Disordered" evidence="4">
    <location>
        <begin position="369"/>
        <end position="388"/>
    </location>
</feature>
<dbReference type="GO" id="GO:0008270">
    <property type="term" value="F:zinc ion binding"/>
    <property type="evidence" value="ECO:0007669"/>
    <property type="project" value="UniProtKB-KW"/>
</dbReference>
<feature type="compositionally biased region" description="Acidic residues" evidence="4">
    <location>
        <begin position="157"/>
        <end position="193"/>
    </location>
</feature>
<evidence type="ECO:0000256" key="4">
    <source>
        <dbReference type="SAM" id="MobiDB-lite"/>
    </source>
</evidence>
<feature type="region of interest" description="Disordered" evidence="4">
    <location>
        <begin position="227"/>
        <end position="268"/>
    </location>
</feature>
<dbReference type="InterPro" id="IPR001965">
    <property type="entry name" value="Znf_PHD"/>
</dbReference>
<dbReference type="HOGENOM" id="CLU_593186_0_0_1"/>
<evidence type="ECO:0000259" key="5">
    <source>
        <dbReference type="SMART" id="SM00249"/>
    </source>
</evidence>
<name>A0A067SF36_GALM3</name>
<keyword evidence="1" id="KW-0479">Metal-binding</keyword>
<gene>
    <name evidence="6" type="ORF">GALMADRAFT_215158</name>
</gene>
<evidence type="ECO:0000256" key="1">
    <source>
        <dbReference type="ARBA" id="ARBA00022723"/>
    </source>
</evidence>
<feature type="compositionally biased region" description="Polar residues" evidence="4">
    <location>
        <begin position="236"/>
        <end position="262"/>
    </location>
</feature>
<dbReference type="InterPro" id="IPR013083">
    <property type="entry name" value="Znf_RING/FYVE/PHD"/>
</dbReference>
<dbReference type="SUPFAM" id="SSF57903">
    <property type="entry name" value="FYVE/PHD zinc finger"/>
    <property type="match status" value="1"/>
</dbReference>
<evidence type="ECO:0000256" key="2">
    <source>
        <dbReference type="ARBA" id="ARBA00022771"/>
    </source>
</evidence>
<accession>A0A067SF36</accession>
<feature type="region of interest" description="Disordered" evidence="4">
    <location>
        <begin position="81"/>
        <end position="103"/>
    </location>
</feature>
<dbReference type="EMBL" id="KL142402">
    <property type="protein sequence ID" value="KDR69496.1"/>
    <property type="molecule type" value="Genomic_DNA"/>
</dbReference>
<dbReference type="AlphaFoldDB" id="A0A067SF36"/>
<reference evidence="7" key="1">
    <citation type="journal article" date="2014" name="Proc. Natl. Acad. Sci. U.S.A.">
        <title>Extensive sampling of basidiomycete genomes demonstrates inadequacy of the white-rot/brown-rot paradigm for wood decay fungi.</title>
        <authorList>
            <person name="Riley R."/>
            <person name="Salamov A.A."/>
            <person name="Brown D.W."/>
            <person name="Nagy L.G."/>
            <person name="Floudas D."/>
            <person name="Held B.W."/>
            <person name="Levasseur A."/>
            <person name="Lombard V."/>
            <person name="Morin E."/>
            <person name="Otillar R."/>
            <person name="Lindquist E.A."/>
            <person name="Sun H."/>
            <person name="LaButti K.M."/>
            <person name="Schmutz J."/>
            <person name="Jabbour D."/>
            <person name="Luo H."/>
            <person name="Baker S.E."/>
            <person name="Pisabarro A.G."/>
            <person name="Walton J.D."/>
            <person name="Blanchette R.A."/>
            <person name="Henrissat B."/>
            <person name="Martin F."/>
            <person name="Cullen D."/>
            <person name="Hibbett D.S."/>
            <person name="Grigoriev I.V."/>
        </authorList>
    </citation>
    <scope>NUCLEOTIDE SEQUENCE [LARGE SCALE GENOMIC DNA]</scope>
    <source>
        <strain evidence="7">CBS 339.88</strain>
    </source>
</reference>
<dbReference type="InterPro" id="IPR019786">
    <property type="entry name" value="Zinc_finger_PHD-type_CS"/>
</dbReference>
<feature type="compositionally biased region" description="Basic and acidic residues" evidence="4">
    <location>
        <begin position="375"/>
        <end position="388"/>
    </location>
</feature>
<proteinExistence type="predicted"/>
<keyword evidence="7" id="KW-1185">Reference proteome</keyword>